<keyword evidence="7" id="KW-1185">Reference proteome</keyword>
<evidence type="ECO:0000256" key="4">
    <source>
        <dbReference type="ARBA" id="ARBA00022964"/>
    </source>
</evidence>
<dbReference type="PANTHER" id="PTHR10543">
    <property type="entry name" value="BETA-CAROTENE DIOXYGENASE"/>
    <property type="match status" value="1"/>
</dbReference>
<keyword evidence="3" id="KW-0479">Metal-binding</keyword>
<keyword evidence="5" id="KW-0408">Iron</keyword>
<keyword evidence="4" id="KW-0223">Dioxygenase</keyword>
<evidence type="ECO:0000256" key="5">
    <source>
        <dbReference type="ARBA" id="ARBA00023004"/>
    </source>
</evidence>
<dbReference type="GO" id="GO:0010436">
    <property type="term" value="F:carotenoid dioxygenase activity"/>
    <property type="evidence" value="ECO:0007669"/>
    <property type="project" value="TreeGrafter"/>
</dbReference>
<evidence type="ECO:0000256" key="2">
    <source>
        <dbReference type="ARBA" id="ARBA00006787"/>
    </source>
</evidence>
<sequence length="458" mass="50653">MESCSSALSRVFLPGVSHRRRSPGELPKGFRRNRCSSLPSFTEESYAAPDLSDVPSTKETKGQQWSRSLCDVLENAVDRHFNRYPLHTSVDPALLLVGNFVPVDEMPPTPCPIVKGNIPECLRGGAYIRNGPNPRQYPRGPHHLFDGDGMLHSLLLPRGDSDGSHAVLCSRYSRTSAPVISKIFVLGGLGGIARIGVVLNRVLAGQMDPTEGMGPARTSVSFLENIFVLGETDRPFTLRPLPPVLTYDCFDSSGNTKLEVPSVLRPPVWGVARYASSGTEIRWFDSPGFNPMYVCNAWEEGDDGGVLVVVGSRTVNFEQLMGRMELLHDHMEMVWIDLKTRIISRTTLSVTSLRFGAVNPAYQGRKSRYAYAGISDFPPKIQSVAKLDVALAAQGRECVVIRREFGPGCFLGSLSSTRRSRKFVVIDDKRPGLDVVVEREREREREREGQVNLGGVYF</sequence>
<dbReference type="GO" id="GO:0009570">
    <property type="term" value="C:chloroplast stroma"/>
    <property type="evidence" value="ECO:0007669"/>
    <property type="project" value="TreeGrafter"/>
</dbReference>
<dbReference type="EMBL" id="CACRZD030000005">
    <property type="protein sequence ID" value="CAA6660553.1"/>
    <property type="molecule type" value="Genomic_DNA"/>
</dbReference>
<dbReference type="Pfam" id="PF03055">
    <property type="entry name" value="RPE65"/>
    <property type="match status" value="2"/>
</dbReference>
<evidence type="ECO:0000256" key="3">
    <source>
        <dbReference type="ARBA" id="ARBA00022723"/>
    </source>
</evidence>
<dbReference type="EMBL" id="LR743592">
    <property type="protein sequence ID" value="CAA2620800.1"/>
    <property type="molecule type" value="Genomic_DNA"/>
</dbReference>
<evidence type="ECO:0000256" key="1">
    <source>
        <dbReference type="ARBA" id="ARBA00001954"/>
    </source>
</evidence>
<proteinExistence type="inferred from homology"/>
<dbReference type="Proteomes" id="UP001189122">
    <property type="component" value="Unassembled WGS sequence"/>
</dbReference>
<comment type="similarity">
    <text evidence="2">Belongs to the carotenoid oxygenase family.</text>
</comment>
<dbReference type="PANTHER" id="PTHR10543:SF46">
    <property type="entry name" value="CAROTENOID CLEAVAGE DIOXYGENASE 4, CHLOROPLASTIC-RELATED"/>
    <property type="match status" value="1"/>
</dbReference>
<dbReference type="GO" id="GO:0046872">
    <property type="term" value="F:metal ion binding"/>
    <property type="evidence" value="ECO:0007669"/>
    <property type="project" value="UniProtKB-KW"/>
</dbReference>
<keyword evidence="4" id="KW-0560">Oxidoreductase</keyword>
<comment type="cofactor">
    <cofactor evidence="1">
        <name>Fe(2+)</name>
        <dbReference type="ChEBI" id="CHEBI:29033"/>
    </cofactor>
</comment>
<name>A0A7I8IRG0_SPIIN</name>
<dbReference type="GO" id="GO:0016121">
    <property type="term" value="P:carotene catabolic process"/>
    <property type="evidence" value="ECO:0007669"/>
    <property type="project" value="TreeGrafter"/>
</dbReference>
<dbReference type="InterPro" id="IPR004294">
    <property type="entry name" value="Carotenoid_Oase"/>
</dbReference>
<protein>
    <submittedName>
        <fullName evidence="6">Uncharacterized protein</fullName>
    </submittedName>
</protein>
<gene>
    <name evidence="6" type="ORF">SI7747_05006969</name>
</gene>
<reference evidence="6 7" key="1">
    <citation type="submission" date="2019-12" db="EMBL/GenBank/DDBJ databases">
        <authorList>
            <person name="Scholz U."/>
            <person name="Mascher M."/>
            <person name="Fiebig A."/>
        </authorList>
    </citation>
    <scope>NUCLEOTIDE SEQUENCE</scope>
</reference>
<evidence type="ECO:0000313" key="7">
    <source>
        <dbReference type="Proteomes" id="UP001189122"/>
    </source>
</evidence>
<evidence type="ECO:0000313" key="6">
    <source>
        <dbReference type="EMBL" id="CAA2620800.1"/>
    </source>
</evidence>
<dbReference type="AlphaFoldDB" id="A0A7I8IRG0"/>
<organism evidence="6">
    <name type="scientific">Spirodela intermedia</name>
    <name type="common">Intermediate duckweed</name>
    <dbReference type="NCBI Taxonomy" id="51605"/>
    <lineage>
        <taxon>Eukaryota</taxon>
        <taxon>Viridiplantae</taxon>
        <taxon>Streptophyta</taxon>
        <taxon>Embryophyta</taxon>
        <taxon>Tracheophyta</taxon>
        <taxon>Spermatophyta</taxon>
        <taxon>Magnoliopsida</taxon>
        <taxon>Liliopsida</taxon>
        <taxon>Araceae</taxon>
        <taxon>Lemnoideae</taxon>
        <taxon>Spirodela</taxon>
    </lineage>
</organism>
<accession>A0A7I8IRG0</accession>